<dbReference type="SUPFAM" id="SSF53098">
    <property type="entry name" value="Ribonuclease H-like"/>
    <property type="match status" value="1"/>
</dbReference>
<evidence type="ECO:0000313" key="2">
    <source>
        <dbReference type="Proteomes" id="UP001597083"/>
    </source>
</evidence>
<keyword evidence="2" id="KW-1185">Reference proteome</keyword>
<sequence>MWAEVLDEPELEFGGAQRHVDPRFGIATFGPADLGLQDAPTTIRLGLVGARDQLDDLRRWMDRCRKPIAAKDEKYPHLFPGFPGCDSDVGLFTTCTFADRNCREVPDRVLSRAANLPGELAVNAMVDAYMDELEAIAEDNRVDVIIIARPDDLVDVNLPSSTNGITPNFHDLLKARALRLGKPLQIMRRSTWDETAPPPPNRSRQDEATRAWNVHVALYYKAGGVPWRLQRASTDLSTCYVGISFYRSGGTDTLDTAVAHIFNELGDGVIVRGGTAHVSKDDRQPHLIGTDARQLLLDALTVYKREHRTLPARVVVHKSSRFTLDETDGFNAAADERDLHALDLIWLTNSENALLFRPGDAPPLRGTFMSLGTHEHLIYTRGSVDFYSTYPGMHVPRPLGLRGRVQAGGVREGHLAIY</sequence>
<dbReference type="InterPro" id="IPR012337">
    <property type="entry name" value="RNaseH-like_sf"/>
</dbReference>
<name>A0ABW3CRJ5_9ACTN</name>
<dbReference type="Proteomes" id="UP001597083">
    <property type="component" value="Unassembled WGS sequence"/>
</dbReference>
<gene>
    <name evidence="1" type="ORF">ACFQ07_33565</name>
</gene>
<accession>A0ABW3CRJ5</accession>
<organism evidence="1 2">
    <name type="scientific">Actinomadura adrarensis</name>
    <dbReference type="NCBI Taxonomy" id="1819600"/>
    <lineage>
        <taxon>Bacteria</taxon>
        <taxon>Bacillati</taxon>
        <taxon>Actinomycetota</taxon>
        <taxon>Actinomycetes</taxon>
        <taxon>Streptosporangiales</taxon>
        <taxon>Thermomonosporaceae</taxon>
        <taxon>Actinomadura</taxon>
    </lineage>
</organism>
<reference evidence="2" key="1">
    <citation type="journal article" date="2019" name="Int. J. Syst. Evol. Microbiol.">
        <title>The Global Catalogue of Microorganisms (GCM) 10K type strain sequencing project: providing services to taxonomists for standard genome sequencing and annotation.</title>
        <authorList>
            <consortium name="The Broad Institute Genomics Platform"/>
            <consortium name="The Broad Institute Genome Sequencing Center for Infectious Disease"/>
            <person name="Wu L."/>
            <person name="Ma J."/>
        </authorList>
    </citation>
    <scope>NUCLEOTIDE SEQUENCE [LARGE SCALE GENOMIC DNA]</scope>
    <source>
        <strain evidence="2">JCM 31696</strain>
    </source>
</reference>
<evidence type="ECO:0000313" key="1">
    <source>
        <dbReference type="EMBL" id="MFD0857180.1"/>
    </source>
</evidence>
<evidence type="ECO:0008006" key="3">
    <source>
        <dbReference type="Google" id="ProtNLM"/>
    </source>
</evidence>
<proteinExistence type="predicted"/>
<dbReference type="InterPro" id="IPR036397">
    <property type="entry name" value="RNaseH_sf"/>
</dbReference>
<dbReference type="CDD" id="cd04659">
    <property type="entry name" value="Piwi_piwi-like_ProArk"/>
    <property type="match status" value="1"/>
</dbReference>
<dbReference type="Gene3D" id="3.30.420.10">
    <property type="entry name" value="Ribonuclease H-like superfamily/Ribonuclease H"/>
    <property type="match status" value="1"/>
</dbReference>
<dbReference type="EMBL" id="JBHTIR010004378">
    <property type="protein sequence ID" value="MFD0857180.1"/>
    <property type="molecule type" value="Genomic_DNA"/>
</dbReference>
<comment type="caution">
    <text evidence="1">The sequence shown here is derived from an EMBL/GenBank/DDBJ whole genome shotgun (WGS) entry which is preliminary data.</text>
</comment>
<protein>
    <recommendedName>
        <fullName evidence="3">Piwi domain-containing protein</fullName>
    </recommendedName>
</protein>